<dbReference type="EMBL" id="OW240915">
    <property type="protein sequence ID" value="CAH2285279.1"/>
    <property type="molecule type" value="Genomic_DNA"/>
</dbReference>
<dbReference type="AlphaFoldDB" id="A0AAD1W5V0"/>
<gene>
    <name evidence="2" type="ORF">PECUL_23A000097</name>
</gene>
<feature type="region of interest" description="Disordered" evidence="1">
    <location>
        <begin position="37"/>
        <end position="119"/>
    </location>
</feature>
<keyword evidence="3" id="KW-1185">Reference proteome</keyword>
<evidence type="ECO:0000256" key="1">
    <source>
        <dbReference type="SAM" id="MobiDB-lite"/>
    </source>
</evidence>
<evidence type="ECO:0000313" key="3">
    <source>
        <dbReference type="Proteomes" id="UP001295444"/>
    </source>
</evidence>
<dbReference type="Proteomes" id="UP001295444">
    <property type="component" value="Chromosome 04"/>
</dbReference>
<protein>
    <submittedName>
        <fullName evidence="2">Uncharacterized protein</fullName>
    </submittedName>
</protein>
<name>A0AAD1W5V0_PELCU</name>
<feature type="compositionally biased region" description="Basic residues" evidence="1">
    <location>
        <begin position="65"/>
        <end position="77"/>
    </location>
</feature>
<organism evidence="2 3">
    <name type="scientific">Pelobates cultripes</name>
    <name type="common">Western spadefoot toad</name>
    <dbReference type="NCBI Taxonomy" id="61616"/>
    <lineage>
        <taxon>Eukaryota</taxon>
        <taxon>Metazoa</taxon>
        <taxon>Chordata</taxon>
        <taxon>Craniata</taxon>
        <taxon>Vertebrata</taxon>
        <taxon>Euteleostomi</taxon>
        <taxon>Amphibia</taxon>
        <taxon>Batrachia</taxon>
        <taxon>Anura</taxon>
        <taxon>Pelobatoidea</taxon>
        <taxon>Pelobatidae</taxon>
        <taxon>Pelobates</taxon>
    </lineage>
</organism>
<proteinExistence type="predicted"/>
<reference evidence="2" key="1">
    <citation type="submission" date="2022-03" db="EMBL/GenBank/DDBJ databases">
        <authorList>
            <person name="Alioto T."/>
            <person name="Alioto T."/>
            <person name="Gomez Garrido J."/>
        </authorList>
    </citation>
    <scope>NUCLEOTIDE SEQUENCE</scope>
</reference>
<accession>A0AAD1W5V0</accession>
<evidence type="ECO:0000313" key="2">
    <source>
        <dbReference type="EMBL" id="CAH2285279.1"/>
    </source>
</evidence>
<sequence length="167" mass="18461">MAATTTKAFHEARIEKAFECFRSQFWATMGQKAEREAAKSSVLTNPRRALNPQPAVHGHDIAPTARRRRRKKRRVPNSRRLSAAGIRSSPKPHHDRLQGSTLRPAQDLSRAGGQKGTIRKHRIATLCPTLPSCVTDPHSRRHVPVNGTLGLYELLVCAVNLPITGIG</sequence>